<name>A0A7U3VPR2_9ACTN</name>
<dbReference type="GO" id="GO:0003677">
    <property type="term" value="F:DNA binding"/>
    <property type="evidence" value="ECO:0007669"/>
    <property type="project" value="InterPro"/>
</dbReference>
<dbReference type="Pfam" id="PF12728">
    <property type="entry name" value="HTH_17"/>
    <property type="match status" value="1"/>
</dbReference>
<reference evidence="3 4" key="3">
    <citation type="journal article" date="2011" name="Nat. Chem. Biol.">
        <title>Reveromycin A biosynthesis uses RevG and RevJ for stereospecific spiroacetal formation.</title>
        <authorList>
            <person name="Takahashi S."/>
            <person name="Toyoda A."/>
            <person name="Sekiyama Y."/>
            <person name="Takagi H."/>
            <person name="Nogawa T."/>
            <person name="Uramoto M."/>
            <person name="Suzuki R."/>
            <person name="Koshino H."/>
            <person name="Kumano T."/>
            <person name="Panthee S."/>
            <person name="Dairi T."/>
            <person name="Ishikawa J."/>
            <person name="Ikeda H."/>
            <person name="Sakaki Y."/>
            <person name="Osada H."/>
        </authorList>
    </citation>
    <scope>NUCLEOTIDE SEQUENCE [LARGE SCALE GENOMIC DNA]</scope>
    <source>
        <strain evidence="3 4">SN-593</strain>
    </source>
</reference>
<protein>
    <submittedName>
        <fullName evidence="3">Putative excisionase</fullName>
    </submittedName>
</protein>
<accession>A0A7U3VPR2</accession>
<dbReference type="InterPro" id="IPR041657">
    <property type="entry name" value="HTH_17"/>
</dbReference>
<feature type="region of interest" description="Disordered" evidence="1">
    <location>
        <begin position="1"/>
        <end position="33"/>
    </location>
</feature>
<reference evidence="3 4" key="1">
    <citation type="journal article" date="2010" name="J. Bacteriol.">
        <title>Biochemical characterization of a novel indole prenyltransferase from Streptomyces sp. SN-593.</title>
        <authorList>
            <person name="Takahashi S."/>
            <person name="Takagi H."/>
            <person name="Toyoda A."/>
            <person name="Uramoto M."/>
            <person name="Nogawa T."/>
            <person name="Ueki M."/>
            <person name="Sakaki Y."/>
            <person name="Osada H."/>
        </authorList>
    </citation>
    <scope>NUCLEOTIDE SEQUENCE [LARGE SCALE GENOMIC DNA]</scope>
    <source>
        <strain evidence="3 4">SN-593</strain>
    </source>
</reference>
<evidence type="ECO:0000259" key="2">
    <source>
        <dbReference type="Pfam" id="PF12728"/>
    </source>
</evidence>
<dbReference type="KEGG" id="arev:RVR_5478"/>
<reference evidence="3 4" key="4">
    <citation type="journal article" date="2020" name="Sci. Rep.">
        <title>beta-carboline chemical signals induce reveromycin production through a LuxR family regulator in Streptomyces sp. SN-593.</title>
        <authorList>
            <person name="Panthee S."/>
            <person name="Kito N."/>
            <person name="Hayashi T."/>
            <person name="Shimizu T."/>
            <person name="Ishikawa J."/>
            <person name="Hamamoto H."/>
            <person name="Osada H."/>
            <person name="Takahashi S."/>
        </authorList>
    </citation>
    <scope>NUCLEOTIDE SEQUENCE [LARGE SCALE GENOMIC DNA]</scope>
    <source>
        <strain evidence="3 4">SN-593</strain>
    </source>
</reference>
<evidence type="ECO:0000313" key="4">
    <source>
        <dbReference type="Proteomes" id="UP000595703"/>
    </source>
</evidence>
<dbReference type="InterPro" id="IPR010093">
    <property type="entry name" value="SinI_DNA-bd"/>
</dbReference>
<evidence type="ECO:0000256" key="1">
    <source>
        <dbReference type="SAM" id="MobiDB-lite"/>
    </source>
</evidence>
<proteinExistence type="predicted"/>
<keyword evidence="4" id="KW-1185">Reference proteome</keyword>
<gene>
    <name evidence="3" type="ORF">RVR_5478</name>
</gene>
<dbReference type="AlphaFoldDB" id="A0A7U3VPR2"/>
<dbReference type="EMBL" id="AP018365">
    <property type="protein sequence ID" value="BBA99027.1"/>
    <property type="molecule type" value="Genomic_DNA"/>
</dbReference>
<sequence>MCSAAACPHTDTRPQSATRPHSGPRPANAVPASGRLLNVAEAAERLGTGERFVRRLISERRIAFVKVGRHVRLAESVLDAYVFANTVPPVTARPSRVRARAGYRRAA</sequence>
<organism evidence="3 4">
    <name type="scientific">Actinacidiphila reveromycinica</name>
    <dbReference type="NCBI Taxonomy" id="659352"/>
    <lineage>
        <taxon>Bacteria</taxon>
        <taxon>Bacillati</taxon>
        <taxon>Actinomycetota</taxon>
        <taxon>Actinomycetes</taxon>
        <taxon>Kitasatosporales</taxon>
        <taxon>Streptomycetaceae</taxon>
        <taxon>Actinacidiphila</taxon>
    </lineage>
</organism>
<feature type="domain" description="Helix-turn-helix" evidence="2">
    <location>
        <begin position="36"/>
        <end position="82"/>
    </location>
</feature>
<dbReference type="Proteomes" id="UP000595703">
    <property type="component" value="Chromosome"/>
</dbReference>
<evidence type="ECO:0000313" key="3">
    <source>
        <dbReference type="EMBL" id="BBA99027.1"/>
    </source>
</evidence>
<reference evidence="3 4" key="2">
    <citation type="journal article" date="2011" name="J. Antibiot.">
        <title>Furaquinocins I and J: novel polyketide isoprenoid hybrid compounds from Streptomyces reveromyceticus SN-593.</title>
        <authorList>
            <person name="Panthee S."/>
            <person name="Takahashi S."/>
            <person name="Takagi H."/>
            <person name="Nogawa T."/>
            <person name="Oowada E."/>
            <person name="Uramoto M."/>
            <person name="Osada H."/>
        </authorList>
    </citation>
    <scope>NUCLEOTIDE SEQUENCE [LARGE SCALE GENOMIC DNA]</scope>
    <source>
        <strain evidence="3 4">SN-593</strain>
    </source>
</reference>
<dbReference type="NCBIfam" id="TIGR01764">
    <property type="entry name" value="excise"/>
    <property type="match status" value="1"/>
</dbReference>